<comment type="similarity">
    <text evidence="1">Belongs to the asp23 family.</text>
</comment>
<keyword evidence="3" id="KW-1185">Reference proteome</keyword>
<dbReference type="KEGG" id="tbi:Tbis_3376"/>
<evidence type="ECO:0000256" key="1">
    <source>
        <dbReference type="ARBA" id="ARBA00005721"/>
    </source>
</evidence>
<sequence length="100" mass="10463">MSAQVGGATTVSGRAFVKIAERVAAEDERLAGTPRVTAELAGGAAVVHVDLEVRYPAPVPSVAGDLRERLRHRVSRLTGVPVVNVDIDVVRLVPVGGDSR</sequence>
<evidence type="ECO:0000313" key="3">
    <source>
        <dbReference type="Proteomes" id="UP000006640"/>
    </source>
</evidence>
<accession>D6Y9N5</accession>
<dbReference type="InterPro" id="IPR005531">
    <property type="entry name" value="Asp23"/>
</dbReference>
<dbReference type="RefSeq" id="WP_013133599.1">
    <property type="nucleotide sequence ID" value="NC_014165.1"/>
</dbReference>
<name>D6Y9N5_THEBD</name>
<evidence type="ECO:0008006" key="4">
    <source>
        <dbReference type="Google" id="ProtNLM"/>
    </source>
</evidence>
<proteinExistence type="inferred from homology"/>
<protein>
    <recommendedName>
        <fullName evidence="4">Asp23/Gls24 family envelope stress response protein</fullName>
    </recommendedName>
</protein>
<dbReference type="STRING" id="469371.Tbis_3376"/>
<evidence type="ECO:0000313" key="2">
    <source>
        <dbReference type="EMBL" id="ADG90066.1"/>
    </source>
</evidence>
<dbReference type="EMBL" id="CP001874">
    <property type="protein sequence ID" value="ADG90066.1"/>
    <property type="molecule type" value="Genomic_DNA"/>
</dbReference>
<reference evidence="2 3" key="1">
    <citation type="submission" date="2010-01" db="EMBL/GenBank/DDBJ databases">
        <title>The complete genome of Thermobispora bispora DSM 43833.</title>
        <authorList>
            <consortium name="US DOE Joint Genome Institute (JGI-PGF)"/>
            <person name="Lucas S."/>
            <person name="Copeland A."/>
            <person name="Lapidus A."/>
            <person name="Glavina del Rio T."/>
            <person name="Dalin E."/>
            <person name="Tice H."/>
            <person name="Bruce D."/>
            <person name="Goodwin L."/>
            <person name="Pitluck S."/>
            <person name="Kyrpides N."/>
            <person name="Mavromatis K."/>
            <person name="Ivanova N."/>
            <person name="Mikhailova N."/>
            <person name="Chertkov O."/>
            <person name="Brettin T."/>
            <person name="Detter J.C."/>
            <person name="Han C."/>
            <person name="Larimer F."/>
            <person name="Land M."/>
            <person name="Hauser L."/>
            <person name="Markowitz V."/>
            <person name="Cheng J.-F."/>
            <person name="Hugenholtz P."/>
            <person name="Woyke T."/>
            <person name="Wu D."/>
            <person name="Jando M."/>
            <person name="Schneider S."/>
            <person name="Klenk H.-P."/>
            <person name="Eisen J.A."/>
        </authorList>
    </citation>
    <scope>NUCLEOTIDE SEQUENCE [LARGE SCALE GENOMIC DNA]</scope>
    <source>
        <strain evidence="3">ATCC 19993 / DSM 43833 / CBS 139.67 / JCM 10125 / KCTC 9307 / NBRC 14880 / R51</strain>
    </source>
</reference>
<dbReference type="HOGENOM" id="CLU_139569_2_1_11"/>
<organism evidence="2 3">
    <name type="scientific">Thermobispora bispora (strain ATCC 19993 / DSM 43833 / CBS 139.67 / JCM 10125 / KCTC 9307 / NBRC 14880 / R51)</name>
    <dbReference type="NCBI Taxonomy" id="469371"/>
    <lineage>
        <taxon>Bacteria</taxon>
        <taxon>Bacillati</taxon>
        <taxon>Actinomycetota</taxon>
        <taxon>Actinomycetes</taxon>
        <taxon>Streptosporangiales</taxon>
        <taxon>Streptosporangiaceae</taxon>
        <taxon>Thermobispora</taxon>
    </lineage>
</organism>
<dbReference type="eggNOG" id="COG1302">
    <property type="taxonomic scope" value="Bacteria"/>
</dbReference>
<dbReference type="AlphaFoldDB" id="D6Y9N5"/>
<dbReference type="Pfam" id="PF03780">
    <property type="entry name" value="Asp23"/>
    <property type="match status" value="1"/>
</dbReference>
<dbReference type="OrthoDB" id="3541176at2"/>
<gene>
    <name evidence="2" type="ordered locus">Tbis_3376</name>
</gene>
<dbReference type="Proteomes" id="UP000006640">
    <property type="component" value="Chromosome"/>
</dbReference>